<dbReference type="PANTHER" id="PTHR10920:SF18">
    <property type="entry name" value="RRNA METHYLTRANSFERASE 2, MITOCHONDRIAL"/>
    <property type="match status" value="1"/>
</dbReference>
<evidence type="ECO:0000256" key="2">
    <source>
        <dbReference type="ARBA" id="ARBA00022552"/>
    </source>
</evidence>
<evidence type="ECO:0000256" key="6">
    <source>
        <dbReference type="ARBA" id="ARBA00041184"/>
    </source>
</evidence>
<dbReference type="AlphaFoldDB" id="A0A6S7H2W6"/>
<dbReference type="Gene3D" id="3.40.50.150">
    <property type="entry name" value="Vaccinia Virus protein VP39"/>
    <property type="match status" value="1"/>
</dbReference>
<keyword evidence="4" id="KW-0808">Transferase</keyword>
<comment type="similarity">
    <text evidence="1">Belongs to the class I-like SAM-binding methyltransferase superfamily. RNA methyltransferase RlmE family.</text>
</comment>
<gene>
    <name evidence="8" type="ORF">PACLA_8A021726</name>
</gene>
<keyword evidence="3 8" id="KW-0489">Methyltransferase</keyword>
<keyword evidence="9" id="KW-1185">Reference proteome</keyword>
<dbReference type="GO" id="GO:0005739">
    <property type="term" value="C:mitochondrion"/>
    <property type="evidence" value="ECO:0007669"/>
    <property type="project" value="TreeGrafter"/>
</dbReference>
<evidence type="ECO:0000256" key="3">
    <source>
        <dbReference type="ARBA" id="ARBA00022603"/>
    </source>
</evidence>
<dbReference type="Pfam" id="PF01728">
    <property type="entry name" value="FtsJ"/>
    <property type="match status" value="1"/>
</dbReference>
<dbReference type="Proteomes" id="UP001152795">
    <property type="component" value="Unassembled WGS sequence"/>
</dbReference>
<name>A0A6S7H2W6_PARCT</name>
<dbReference type="InterPro" id="IPR050082">
    <property type="entry name" value="RNA_methyltr_RlmE"/>
</dbReference>
<evidence type="ECO:0000256" key="4">
    <source>
        <dbReference type="ARBA" id="ARBA00022679"/>
    </source>
</evidence>
<comment type="caution">
    <text evidence="8">The sequence shown here is derived from an EMBL/GenBank/DDBJ whole genome shotgun (WGS) entry which is preliminary data.</text>
</comment>
<evidence type="ECO:0000259" key="7">
    <source>
        <dbReference type="Pfam" id="PF01728"/>
    </source>
</evidence>
<organism evidence="8 9">
    <name type="scientific">Paramuricea clavata</name>
    <name type="common">Red gorgonian</name>
    <name type="synonym">Violescent sea-whip</name>
    <dbReference type="NCBI Taxonomy" id="317549"/>
    <lineage>
        <taxon>Eukaryota</taxon>
        <taxon>Metazoa</taxon>
        <taxon>Cnidaria</taxon>
        <taxon>Anthozoa</taxon>
        <taxon>Octocorallia</taxon>
        <taxon>Malacalcyonacea</taxon>
        <taxon>Plexauridae</taxon>
        <taxon>Paramuricea</taxon>
    </lineage>
</organism>
<dbReference type="GO" id="GO:0008650">
    <property type="term" value="F:rRNA (uridine-2'-O-)-methyltransferase activity"/>
    <property type="evidence" value="ECO:0007669"/>
    <property type="project" value="TreeGrafter"/>
</dbReference>
<evidence type="ECO:0000313" key="8">
    <source>
        <dbReference type="EMBL" id="CAB3997006.1"/>
    </source>
</evidence>
<dbReference type="EMBL" id="CACRXK020002999">
    <property type="protein sequence ID" value="CAB3997006.1"/>
    <property type="molecule type" value="Genomic_DNA"/>
</dbReference>
<protein>
    <recommendedName>
        <fullName evidence="6">rRNA methyltransferase 2, mitochondrial</fullName>
    </recommendedName>
</protein>
<keyword evidence="5" id="KW-0949">S-adenosyl-L-methionine</keyword>
<dbReference type="SUPFAM" id="SSF53335">
    <property type="entry name" value="S-adenosyl-L-methionine-dependent methyltransferases"/>
    <property type="match status" value="1"/>
</dbReference>
<evidence type="ECO:0000256" key="1">
    <source>
        <dbReference type="ARBA" id="ARBA00009258"/>
    </source>
</evidence>
<dbReference type="InterPro" id="IPR002877">
    <property type="entry name" value="RNA_MeTrfase_FtsJ_dom"/>
</dbReference>
<evidence type="ECO:0000313" key="9">
    <source>
        <dbReference type="Proteomes" id="UP001152795"/>
    </source>
</evidence>
<proteinExistence type="inferred from homology"/>
<sequence>MYFYSASNRLSRLRLRELEIVKQSSKKLHLSDLVISSKTNSMKGKSDSSTRWLRRQAKVDCGASPGSWMQVALQRIKCNKNKNSGIVIAVDLLEIKDIPGCITLSSCDFTHSDVQQRIMQFLPHGQADVVMSDMAPLSTGNKKLDHSKIIDLNRAALEFARTVLSNGGCFLCKLWDGNETGEFIEEISESFSLCKQVKPKASRVDSSELYIFSKGFIKNENITKKRTRK</sequence>
<evidence type="ECO:0000256" key="5">
    <source>
        <dbReference type="ARBA" id="ARBA00022691"/>
    </source>
</evidence>
<feature type="domain" description="Ribosomal RNA methyltransferase FtsJ" evidence="7">
    <location>
        <begin position="57"/>
        <end position="216"/>
    </location>
</feature>
<accession>A0A6S7H2W6</accession>
<keyword evidence="2" id="KW-0698">rRNA processing</keyword>
<dbReference type="PANTHER" id="PTHR10920">
    <property type="entry name" value="RIBOSOMAL RNA METHYLTRANSFERASE"/>
    <property type="match status" value="1"/>
</dbReference>
<dbReference type="InterPro" id="IPR029063">
    <property type="entry name" value="SAM-dependent_MTases_sf"/>
</dbReference>
<dbReference type="OrthoDB" id="20105at2759"/>
<reference evidence="8" key="1">
    <citation type="submission" date="2020-04" db="EMBL/GenBank/DDBJ databases">
        <authorList>
            <person name="Alioto T."/>
            <person name="Alioto T."/>
            <person name="Gomez Garrido J."/>
        </authorList>
    </citation>
    <scope>NUCLEOTIDE SEQUENCE</scope>
    <source>
        <strain evidence="8">A484AB</strain>
    </source>
</reference>